<protein>
    <recommendedName>
        <fullName evidence="2">DUF3899 domain-containing protein</fullName>
    </recommendedName>
</protein>
<evidence type="ECO:0000259" key="2">
    <source>
        <dbReference type="Pfam" id="PF13038"/>
    </source>
</evidence>
<evidence type="ECO:0000256" key="1">
    <source>
        <dbReference type="SAM" id="Phobius"/>
    </source>
</evidence>
<dbReference type="OrthoDB" id="2939220at2"/>
<evidence type="ECO:0000313" key="3">
    <source>
        <dbReference type="EMBL" id="PLT30381.1"/>
    </source>
</evidence>
<name>A0A2N5M7P7_9BACI</name>
<keyword evidence="1" id="KW-1133">Transmembrane helix</keyword>
<keyword evidence="1" id="KW-0812">Transmembrane</keyword>
<dbReference type="Proteomes" id="UP000234748">
    <property type="component" value="Unassembled WGS sequence"/>
</dbReference>
<dbReference type="AlphaFoldDB" id="A0A2N5M7P7"/>
<evidence type="ECO:0000313" key="4">
    <source>
        <dbReference type="Proteomes" id="UP000234748"/>
    </source>
</evidence>
<sequence length="130" mass="14413">MTHAAEGDEMNYNIKRLSILMGLNILASVVFAFFGENSYFISFMNSLFLIGLLYIVIGAFLFVVQGGFFNGIIFSMKNFLKLDRLGAYVAQFDDTDLKKTGYPSQKSYSLTLPFFAAGILCCLVSLIGVL</sequence>
<dbReference type="Pfam" id="PF13038">
    <property type="entry name" value="DUF3899"/>
    <property type="match status" value="1"/>
</dbReference>
<feature type="transmembrane region" description="Helical" evidence="1">
    <location>
        <begin position="108"/>
        <end position="129"/>
    </location>
</feature>
<organism evidence="3 4">
    <name type="scientific">Peribacillus deserti</name>
    <dbReference type="NCBI Taxonomy" id="673318"/>
    <lineage>
        <taxon>Bacteria</taxon>
        <taxon>Bacillati</taxon>
        <taxon>Bacillota</taxon>
        <taxon>Bacilli</taxon>
        <taxon>Bacillales</taxon>
        <taxon>Bacillaceae</taxon>
        <taxon>Peribacillus</taxon>
    </lineage>
</organism>
<keyword evidence="4" id="KW-1185">Reference proteome</keyword>
<feature type="domain" description="DUF3899" evidence="2">
    <location>
        <begin position="45"/>
        <end position="128"/>
    </location>
</feature>
<dbReference type="InterPro" id="IPR025007">
    <property type="entry name" value="DUF3899"/>
</dbReference>
<feature type="transmembrane region" description="Helical" evidence="1">
    <location>
        <begin position="17"/>
        <end position="35"/>
    </location>
</feature>
<proteinExistence type="predicted"/>
<dbReference type="EMBL" id="PGUY01000022">
    <property type="protein sequence ID" value="PLT30381.1"/>
    <property type="molecule type" value="Genomic_DNA"/>
</dbReference>
<gene>
    <name evidence="3" type="ORF">CUU66_07880</name>
</gene>
<accession>A0A2N5M7P7</accession>
<comment type="caution">
    <text evidence="3">The sequence shown here is derived from an EMBL/GenBank/DDBJ whole genome shotgun (WGS) entry which is preliminary data.</text>
</comment>
<reference evidence="3 4" key="1">
    <citation type="submission" date="2017-11" db="EMBL/GenBank/DDBJ databases">
        <title>Comparitive Functional Genomics of Dry Heat Resistant strains isolated from the Viking Spacecraft.</title>
        <authorList>
            <person name="Seuylemezian A."/>
            <person name="Cooper K."/>
            <person name="Vaishampayan P."/>
        </authorList>
    </citation>
    <scope>NUCLEOTIDE SEQUENCE [LARGE SCALE GENOMIC DNA]</scope>
    <source>
        <strain evidence="3 4">V1-29</strain>
    </source>
</reference>
<keyword evidence="1" id="KW-0472">Membrane</keyword>
<feature type="transmembrane region" description="Helical" evidence="1">
    <location>
        <begin position="47"/>
        <end position="74"/>
    </location>
</feature>